<reference evidence="2 3" key="1">
    <citation type="submission" date="2016-10" db="EMBL/GenBank/DDBJ databases">
        <title>Genome sequence of the ascomycete fungus Penicillium subrubescens.</title>
        <authorList>
            <person name="De Vries R.P."/>
            <person name="Peng M."/>
            <person name="Dilokpimol A."/>
            <person name="Hilden K."/>
            <person name="Makela M.R."/>
            <person name="Grigoriev I."/>
            <person name="Riley R."/>
            <person name="Granchi Z."/>
        </authorList>
    </citation>
    <scope>NUCLEOTIDE SEQUENCE [LARGE SCALE GENOMIC DNA]</scope>
    <source>
        <strain evidence="2 3">CBS 132785</strain>
    </source>
</reference>
<dbReference type="PANTHER" id="PTHR42060">
    <property type="entry name" value="NHL REPEAT-CONTAINING PROTEIN-RELATED"/>
    <property type="match status" value="1"/>
</dbReference>
<dbReference type="AlphaFoldDB" id="A0A1Q5TT42"/>
<dbReference type="EMBL" id="MNBE01000618">
    <property type="protein sequence ID" value="OKP03392.1"/>
    <property type="molecule type" value="Genomic_DNA"/>
</dbReference>
<dbReference type="STRING" id="1316194.A0A1Q5TT42"/>
<keyword evidence="3" id="KW-1185">Reference proteome</keyword>
<evidence type="ECO:0008006" key="4">
    <source>
        <dbReference type="Google" id="ProtNLM"/>
    </source>
</evidence>
<organism evidence="2 3">
    <name type="scientific">Penicillium subrubescens</name>
    <dbReference type="NCBI Taxonomy" id="1316194"/>
    <lineage>
        <taxon>Eukaryota</taxon>
        <taxon>Fungi</taxon>
        <taxon>Dikarya</taxon>
        <taxon>Ascomycota</taxon>
        <taxon>Pezizomycotina</taxon>
        <taxon>Eurotiomycetes</taxon>
        <taxon>Eurotiomycetidae</taxon>
        <taxon>Eurotiales</taxon>
        <taxon>Aspergillaceae</taxon>
        <taxon>Penicillium</taxon>
    </lineage>
</organism>
<name>A0A1Q5TT42_9EURO</name>
<evidence type="ECO:0000313" key="3">
    <source>
        <dbReference type="Proteomes" id="UP000186955"/>
    </source>
</evidence>
<protein>
    <recommendedName>
        <fullName evidence="4">SMP-30/Gluconolactonase/LRE-like region domain-containing protein</fullName>
    </recommendedName>
</protein>
<sequence>MDPNTCVTHKTFTDTVKARHEIESEPPLPNPDLTGSDPIAVEAKADPKTQVRSIVDWIELMVRNFMVRGTRSPTQWIFDSWIRALESNYYNPWLTFPFILNPYLGLPCFMMHFHATSIGLLAAVPSALAFWPSYYAEPASLYRNDEPSVKVETLYQFPNNGSWIDNLALRSDGSVLLTRLDTPEVWSVDTVTGNATLVHSFANATSCFGISEIDDDVFAVVVGNFSTKTYQPTAGSFTVQKLDFNNVHATENEDATQMASVSHIAALPEAQALNGMASFTKESHLVLIADSPKGVAWKLNTETGEYSIALNDTTMLPAEGQALPLGVNGLKLVDDYIYYSSTTRMQFGRVQVNQDATPAGDYEIIASGFLPDNLDVASDGTAYIATDPQNSVVRISPYGQISLVAGGQLSTQMPGPTSCRLTSDGKTLYVGTSGGQVAPVLGTFMEPAKVVKITFE</sequence>
<evidence type="ECO:0000256" key="1">
    <source>
        <dbReference type="SAM" id="MobiDB-lite"/>
    </source>
</evidence>
<dbReference type="Gene3D" id="2.120.10.30">
    <property type="entry name" value="TolB, C-terminal domain"/>
    <property type="match status" value="1"/>
</dbReference>
<comment type="caution">
    <text evidence="2">The sequence shown here is derived from an EMBL/GenBank/DDBJ whole genome shotgun (WGS) entry which is preliminary data.</text>
</comment>
<dbReference type="PANTHER" id="PTHR42060:SF3">
    <property type="entry name" value="SMP-30_GLUCONOLACTONASE_LRE-LIKE REGION DOMAIN-CONTAINING PROTEIN"/>
    <property type="match status" value="1"/>
</dbReference>
<accession>A0A1Q5TT42</accession>
<dbReference type="InterPro" id="IPR052998">
    <property type="entry name" value="Hetero-Diels-Alderase-like"/>
</dbReference>
<proteinExistence type="predicted"/>
<gene>
    <name evidence="2" type="ORF">PENSUB_6895</name>
</gene>
<dbReference type="SUPFAM" id="SSF63829">
    <property type="entry name" value="Calcium-dependent phosphotriesterase"/>
    <property type="match status" value="1"/>
</dbReference>
<dbReference type="InterPro" id="IPR011042">
    <property type="entry name" value="6-blade_b-propeller_TolB-like"/>
</dbReference>
<dbReference type="Proteomes" id="UP000186955">
    <property type="component" value="Unassembled WGS sequence"/>
</dbReference>
<feature type="region of interest" description="Disordered" evidence="1">
    <location>
        <begin position="19"/>
        <end position="38"/>
    </location>
</feature>
<evidence type="ECO:0000313" key="2">
    <source>
        <dbReference type="EMBL" id="OKP03392.1"/>
    </source>
</evidence>